<dbReference type="RefSeq" id="WP_337797895.1">
    <property type="nucleotide sequence ID" value="NZ_JACCHL010000001.1"/>
</dbReference>
<comment type="caution">
    <text evidence="3">The sequence shown here is derived from an EMBL/GenBank/DDBJ whole genome shotgun (WGS) entry which is preliminary data.</text>
</comment>
<sequence>MNGPDTTYTTNTAESGSFVGAQFGQMHNSNVYVVGPDDPPEDIYRVGCQYLNDGVPRKAREHIERARARGFDGPEVRFHWVLAILSKRSYRDLAKEARAVLAGLSARTGTAGRDGWRQGLNAVFALLACVDGSGGDPEAAMAQLHSLPDPQHGLILRHLVLVLTGSMRQGVWQQLREKAAEEQCARERVDRVWAYFAPEPAEARARYPAPQNTTGWDVLRGLLLAGVSLFAVATLMKSALAQGSLLALLSCLAVLVFGPVTGWHITLWNHQHRRRMAKEREYGYLFSSPSPPKGGFTDQVTRDFDHYFAKYAPETESRGTWLEQTKGVRRSLRNEVARVYRETGVEADQVRWLIRFMVRDVRRRWLAGQPLEPHELHRADTATKVWCVILCLLLTVAIVTTVVIAFQQAPVPAVGGALLTMVTGWFAIPLWLRVHSERRRYNEELQEREEILGTRQDEYARWKGKLDTLRPTETEMEAWLDADRTLILDKALKHHRLAWHEVIAHAFLVTPQRPCKSAHERRGPWRYSRYEIRVFLVTNEGVREATADLDFERARWPLSGRDNYRFEAFSSVQVKIESARRYTLNITLTNGPTKSTVVSEAPTRDAVDEESRDEASKINLDAAGFSHTLRILEGIAAEGKPWLERATEPPPAFASEHPEPDAPADAGTASPAQDGTARRERSTQPLPVAPVP</sequence>
<feature type="transmembrane region" description="Helical" evidence="2">
    <location>
        <begin position="246"/>
        <end position="268"/>
    </location>
</feature>
<evidence type="ECO:0000256" key="2">
    <source>
        <dbReference type="SAM" id="Phobius"/>
    </source>
</evidence>
<keyword evidence="2" id="KW-0812">Transmembrane</keyword>
<dbReference type="AlphaFoldDB" id="A0A7Y9XEA6"/>
<evidence type="ECO:0000313" key="4">
    <source>
        <dbReference type="Proteomes" id="UP000584931"/>
    </source>
</evidence>
<organism evidence="3 4">
    <name type="scientific">Nocardiopsis sinuspersici</name>
    <dbReference type="NCBI Taxonomy" id="501010"/>
    <lineage>
        <taxon>Bacteria</taxon>
        <taxon>Bacillati</taxon>
        <taxon>Actinomycetota</taxon>
        <taxon>Actinomycetes</taxon>
        <taxon>Streptosporangiales</taxon>
        <taxon>Nocardiopsidaceae</taxon>
        <taxon>Nocardiopsis</taxon>
    </lineage>
</organism>
<keyword evidence="2" id="KW-0472">Membrane</keyword>
<dbReference type="EMBL" id="JACCHL010000001">
    <property type="protein sequence ID" value="NYH54029.1"/>
    <property type="molecule type" value="Genomic_DNA"/>
</dbReference>
<dbReference type="Proteomes" id="UP000584931">
    <property type="component" value="Unassembled WGS sequence"/>
</dbReference>
<feature type="transmembrane region" description="Helical" evidence="2">
    <location>
        <begin position="413"/>
        <end position="432"/>
    </location>
</feature>
<protein>
    <submittedName>
        <fullName evidence="3">Uncharacterized protein</fullName>
    </submittedName>
</protein>
<evidence type="ECO:0000256" key="1">
    <source>
        <dbReference type="SAM" id="MobiDB-lite"/>
    </source>
</evidence>
<reference evidence="3 4" key="1">
    <citation type="submission" date="2020-07" db="EMBL/GenBank/DDBJ databases">
        <title>Sequencing the genomes of 1000 actinobacteria strains.</title>
        <authorList>
            <person name="Klenk H.-P."/>
        </authorList>
    </citation>
    <scope>NUCLEOTIDE SEQUENCE [LARGE SCALE GENOMIC DNA]</scope>
    <source>
        <strain evidence="3 4">DSM 45278</strain>
    </source>
</reference>
<feature type="region of interest" description="Disordered" evidence="1">
    <location>
        <begin position="593"/>
        <end position="612"/>
    </location>
</feature>
<proteinExistence type="predicted"/>
<keyword evidence="2" id="KW-1133">Transmembrane helix</keyword>
<accession>A0A7Y9XEA6</accession>
<feature type="transmembrane region" description="Helical" evidence="2">
    <location>
        <begin position="385"/>
        <end position="407"/>
    </location>
</feature>
<name>A0A7Y9XEA6_9ACTN</name>
<feature type="transmembrane region" description="Helical" evidence="2">
    <location>
        <begin position="221"/>
        <end position="240"/>
    </location>
</feature>
<gene>
    <name evidence="3" type="ORF">HNR06_003618</name>
</gene>
<evidence type="ECO:0000313" key="3">
    <source>
        <dbReference type="EMBL" id="NYH54029.1"/>
    </source>
</evidence>
<feature type="region of interest" description="Disordered" evidence="1">
    <location>
        <begin position="640"/>
        <end position="692"/>
    </location>
</feature>